<evidence type="ECO:0000256" key="4">
    <source>
        <dbReference type="ARBA" id="ARBA00022597"/>
    </source>
</evidence>
<evidence type="ECO:0000259" key="13">
    <source>
        <dbReference type="PROSITE" id="PS51098"/>
    </source>
</evidence>
<feature type="transmembrane region" description="Helical" evidence="12">
    <location>
        <begin position="367"/>
        <end position="386"/>
    </location>
</feature>
<dbReference type="Pfam" id="PF00367">
    <property type="entry name" value="PTS_EIIB"/>
    <property type="match status" value="1"/>
</dbReference>
<organism evidence="15 16">
    <name type="scientific">Brachybacterium sacelli</name>
    <dbReference type="NCBI Taxonomy" id="173364"/>
    <lineage>
        <taxon>Bacteria</taxon>
        <taxon>Bacillati</taxon>
        <taxon>Actinomycetota</taxon>
        <taxon>Actinomycetes</taxon>
        <taxon>Micrococcales</taxon>
        <taxon>Dermabacteraceae</taxon>
        <taxon>Brachybacterium</taxon>
    </lineage>
</organism>
<dbReference type="RefSeq" id="WP_209900856.1">
    <property type="nucleotide sequence ID" value="NZ_BAAAJW010000002.1"/>
</dbReference>
<feature type="transmembrane region" description="Helical" evidence="12">
    <location>
        <begin position="202"/>
        <end position="228"/>
    </location>
</feature>
<keyword evidence="2" id="KW-0813">Transport</keyword>
<dbReference type="PANTHER" id="PTHR30009:SF24">
    <property type="entry name" value="PTS SYSTEM, IIBC COMPONENT"/>
    <property type="match status" value="1"/>
</dbReference>
<feature type="transmembrane region" description="Helical" evidence="12">
    <location>
        <begin position="284"/>
        <end position="302"/>
    </location>
</feature>
<keyword evidence="7 12" id="KW-0812">Transmembrane</keyword>
<feature type="transmembrane region" description="Helical" evidence="12">
    <location>
        <begin position="81"/>
        <end position="102"/>
    </location>
</feature>
<feature type="domain" description="PTS EIIC type-1" evidence="14">
    <location>
        <begin position="21"/>
        <end position="426"/>
    </location>
</feature>
<keyword evidence="8" id="KW-0418">Kinase</keyword>
<evidence type="ECO:0000256" key="1">
    <source>
        <dbReference type="ARBA" id="ARBA00004651"/>
    </source>
</evidence>
<evidence type="ECO:0000313" key="15">
    <source>
        <dbReference type="EMBL" id="MBP2381583.1"/>
    </source>
</evidence>
<dbReference type="InterPro" id="IPR050429">
    <property type="entry name" value="PTS_Glucose_EIICBA"/>
</dbReference>
<proteinExistence type="predicted"/>
<feature type="transmembrane region" description="Helical" evidence="12">
    <location>
        <begin position="337"/>
        <end position="360"/>
    </location>
</feature>
<dbReference type="InterPro" id="IPR036878">
    <property type="entry name" value="Glu_permease_IIB"/>
</dbReference>
<dbReference type="Proteomes" id="UP001519290">
    <property type="component" value="Unassembled WGS sequence"/>
</dbReference>
<keyword evidence="10 12" id="KW-0472">Membrane</keyword>
<feature type="transmembrane region" description="Helical" evidence="12">
    <location>
        <begin position="314"/>
        <end position="331"/>
    </location>
</feature>
<reference evidence="15 16" key="1">
    <citation type="submission" date="2021-03" db="EMBL/GenBank/DDBJ databases">
        <title>Sequencing the genomes of 1000 actinobacteria strains.</title>
        <authorList>
            <person name="Klenk H.-P."/>
        </authorList>
    </citation>
    <scope>NUCLEOTIDE SEQUENCE [LARGE SCALE GENOMIC DNA]</scope>
    <source>
        <strain evidence="15 16">DSM 14566</strain>
    </source>
</reference>
<feature type="transmembrane region" description="Helical" evidence="12">
    <location>
        <begin position="392"/>
        <end position="414"/>
    </location>
</feature>
<dbReference type="EMBL" id="JAGIOD010000001">
    <property type="protein sequence ID" value="MBP2381583.1"/>
    <property type="molecule type" value="Genomic_DNA"/>
</dbReference>
<evidence type="ECO:0000256" key="10">
    <source>
        <dbReference type="ARBA" id="ARBA00023136"/>
    </source>
</evidence>
<evidence type="ECO:0000256" key="5">
    <source>
        <dbReference type="ARBA" id="ARBA00022679"/>
    </source>
</evidence>
<evidence type="ECO:0000256" key="12">
    <source>
        <dbReference type="SAM" id="Phobius"/>
    </source>
</evidence>
<feature type="transmembrane region" description="Helical" evidence="12">
    <location>
        <begin position="109"/>
        <end position="131"/>
    </location>
</feature>
<dbReference type="PROSITE" id="PS51098">
    <property type="entry name" value="PTS_EIIB_TYPE_1"/>
    <property type="match status" value="1"/>
</dbReference>
<dbReference type="InterPro" id="IPR003352">
    <property type="entry name" value="PTS_EIIC"/>
</dbReference>
<sequence>MSSSPSTATPDAPRTVRERLGAPFKQAQKVGKAFMLPIAILPAAGLLLGVGGALSNPTTVATYPVLDTAILQTVFTVMSDAGSVVFGNLPLLLSIGLCIGLAKRDKGTAALAGIVGYLVMTGSTASLLGIFDPEGEAIDTGIVGALAIGALAVWLHNRYHNIQLPQVLGFFGGSRFVPIIVSLVAIPIGALFFLIWPPIQGALVSAGQGIAGLGPVGTFLYGFLLRLSGAVGLHHMIYPMFWYTPLGGTEAVAGSTVSGAQNIFFAQLADPHHSGLYTEGTKYFAGRFATMMFGLPGACLAMYHCVPKGRRAKLMGLFLGVALTSFVTGITEPIEYMFLFVAPLLYVFHAVLDGLSFLIADLLQIRIGNTFSGGVIDFLLFGVFQGESRTHWLYVIPIGLIWFGLYYVSFRFFITRFNLKTPGRTDEEMVEDATSAKGAAPTSTATGIDAPTADRQAGARETSRQIIDALGGQENLEDVDACITRLRVSVHDATKVDKKTLKDLGAVDVFEVSGGVQAVYGGKAVIYKSHINDIIGHDD</sequence>
<feature type="transmembrane region" description="Helical" evidence="12">
    <location>
        <begin position="240"/>
        <end position="264"/>
    </location>
</feature>
<keyword evidence="4" id="KW-0762">Sugar transport</keyword>
<keyword evidence="5" id="KW-0808">Transferase</keyword>
<keyword evidence="16" id="KW-1185">Reference proteome</keyword>
<feature type="transmembrane region" description="Helical" evidence="12">
    <location>
        <begin position="176"/>
        <end position="196"/>
    </location>
</feature>
<evidence type="ECO:0000256" key="9">
    <source>
        <dbReference type="ARBA" id="ARBA00022989"/>
    </source>
</evidence>
<evidence type="ECO:0000256" key="3">
    <source>
        <dbReference type="ARBA" id="ARBA00022475"/>
    </source>
</evidence>
<dbReference type="PROSITE" id="PS51103">
    <property type="entry name" value="PTS_EIIC_TYPE_1"/>
    <property type="match status" value="1"/>
</dbReference>
<dbReference type="PANTHER" id="PTHR30009">
    <property type="entry name" value="CYTOCHROME C-TYPE SYNTHESIS PROTEIN AND PTS TRANSMEMBRANE COMPONENT"/>
    <property type="match status" value="1"/>
</dbReference>
<keyword evidence="9 12" id="KW-1133">Transmembrane helix</keyword>
<dbReference type="PROSITE" id="PS01035">
    <property type="entry name" value="PTS_EIIB_TYPE_1_CYS"/>
    <property type="match status" value="1"/>
</dbReference>
<comment type="caution">
    <text evidence="15">The sequence shown here is derived from an EMBL/GenBank/DDBJ whole genome shotgun (WGS) entry which is preliminary data.</text>
</comment>
<feature type="active site" description="Phosphocysteine intermediate; for EIIB activity" evidence="11">
    <location>
        <position position="482"/>
    </location>
</feature>
<dbReference type="InterPro" id="IPR013013">
    <property type="entry name" value="PTS_EIIC_1"/>
</dbReference>
<feature type="domain" description="PTS EIIB type-1" evidence="13">
    <location>
        <begin position="460"/>
        <end position="539"/>
    </location>
</feature>
<dbReference type="InterPro" id="IPR018113">
    <property type="entry name" value="PTrfase_EIIB_Cys"/>
</dbReference>
<keyword evidence="6" id="KW-0598">Phosphotransferase system</keyword>
<name>A0ABS4WZE6_9MICO</name>
<accession>A0ABS4WZE6</accession>
<evidence type="ECO:0000259" key="14">
    <source>
        <dbReference type="PROSITE" id="PS51103"/>
    </source>
</evidence>
<evidence type="ECO:0000256" key="8">
    <source>
        <dbReference type="ARBA" id="ARBA00022777"/>
    </source>
</evidence>
<evidence type="ECO:0000313" key="16">
    <source>
        <dbReference type="Proteomes" id="UP001519290"/>
    </source>
</evidence>
<dbReference type="CDD" id="cd00212">
    <property type="entry name" value="PTS_IIB_glc"/>
    <property type="match status" value="1"/>
</dbReference>
<dbReference type="Pfam" id="PF02378">
    <property type="entry name" value="PTS_EIIC"/>
    <property type="match status" value="1"/>
</dbReference>
<dbReference type="Gene3D" id="3.30.1360.60">
    <property type="entry name" value="Glucose permease domain IIB"/>
    <property type="match status" value="1"/>
</dbReference>
<feature type="transmembrane region" description="Helical" evidence="12">
    <location>
        <begin position="33"/>
        <end position="54"/>
    </location>
</feature>
<keyword evidence="3" id="KW-1003">Cell membrane</keyword>
<evidence type="ECO:0000256" key="11">
    <source>
        <dbReference type="PROSITE-ProRule" id="PRU00421"/>
    </source>
</evidence>
<dbReference type="SUPFAM" id="SSF55604">
    <property type="entry name" value="Glucose permease domain IIB"/>
    <property type="match status" value="1"/>
</dbReference>
<comment type="subcellular location">
    <subcellularLocation>
        <location evidence="1">Cell membrane</location>
        <topology evidence="1">Multi-pass membrane protein</topology>
    </subcellularLocation>
</comment>
<feature type="transmembrane region" description="Helical" evidence="12">
    <location>
        <begin position="137"/>
        <end position="155"/>
    </location>
</feature>
<evidence type="ECO:0000256" key="2">
    <source>
        <dbReference type="ARBA" id="ARBA00022448"/>
    </source>
</evidence>
<dbReference type="NCBIfam" id="TIGR00826">
    <property type="entry name" value="EIIB_glc"/>
    <property type="match status" value="1"/>
</dbReference>
<gene>
    <name evidence="15" type="ORF">JOF43_001540</name>
</gene>
<dbReference type="InterPro" id="IPR001996">
    <property type="entry name" value="PTS_IIB_1"/>
</dbReference>
<evidence type="ECO:0000256" key="6">
    <source>
        <dbReference type="ARBA" id="ARBA00022683"/>
    </source>
</evidence>
<protein>
    <submittedName>
        <fullName evidence="15">PTS system glucose-specific IIC component</fullName>
    </submittedName>
</protein>
<evidence type="ECO:0000256" key="7">
    <source>
        <dbReference type="ARBA" id="ARBA00022692"/>
    </source>
</evidence>